<comment type="caution">
    <text evidence="1">The sequence shown here is derived from an EMBL/GenBank/DDBJ whole genome shotgun (WGS) entry which is preliminary data.</text>
</comment>
<name>A0ABN9TW17_9DINO</name>
<gene>
    <name evidence="1" type="ORF">PCOR1329_LOCUS42890</name>
</gene>
<dbReference type="Proteomes" id="UP001189429">
    <property type="component" value="Unassembled WGS sequence"/>
</dbReference>
<dbReference type="EMBL" id="CAUYUJ010015155">
    <property type="protein sequence ID" value="CAK0850481.1"/>
    <property type="molecule type" value="Genomic_DNA"/>
</dbReference>
<sequence>MAPTLPVFAWVVTGDFNISTDVGHTVLELAEVIWRKILGPDVRFKHVSDDPFEYDVQNRVPCVAKAKEVLGLECTTSLEEALDEVVPWVKEQVSRGTI</sequence>
<dbReference type="Gene3D" id="3.40.50.720">
    <property type="entry name" value="NAD(P)-binding Rossmann-like Domain"/>
    <property type="match status" value="1"/>
</dbReference>
<accession>A0ABN9TW17</accession>
<organism evidence="1 2">
    <name type="scientific">Prorocentrum cordatum</name>
    <dbReference type="NCBI Taxonomy" id="2364126"/>
    <lineage>
        <taxon>Eukaryota</taxon>
        <taxon>Sar</taxon>
        <taxon>Alveolata</taxon>
        <taxon>Dinophyceae</taxon>
        <taxon>Prorocentrales</taxon>
        <taxon>Prorocentraceae</taxon>
        <taxon>Prorocentrum</taxon>
    </lineage>
</organism>
<dbReference type="InterPro" id="IPR036291">
    <property type="entry name" value="NAD(P)-bd_dom_sf"/>
</dbReference>
<evidence type="ECO:0000313" key="1">
    <source>
        <dbReference type="EMBL" id="CAK0850481.1"/>
    </source>
</evidence>
<keyword evidence="2" id="KW-1185">Reference proteome</keyword>
<proteinExistence type="predicted"/>
<evidence type="ECO:0000313" key="2">
    <source>
        <dbReference type="Proteomes" id="UP001189429"/>
    </source>
</evidence>
<protein>
    <submittedName>
        <fullName evidence="1">Uncharacterized protein</fullName>
    </submittedName>
</protein>
<reference evidence="1" key="1">
    <citation type="submission" date="2023-10" db="EMBL/GenBank/DDBJ databases">
        <authorList>
            <person name="Chen Y."/>
            <person name="Shah S."/>
            <person name="Dougan E. K."/>
            <person name="Thang M."/>
            <person name="Chan C."/>
        </authorList>
    </citation>
    <scope>NUCLEOTIDE SEQUENCE [LARGE SCALE GENOMIC DNA]</scope>
</reference>
<dbReference type="SUPFAM" id="SSF51735">
    <property type="entry name" value="NAD(P)-binding Rossmann-fold domains"/>
    <property type="match status" value="1"/>
</dbReference>